<accession>A0ABR4QBY6</accession>
<proteinExistence type="predicted"/>
<organism evidence="1 2">
    <name type="scientific">Taenia crassiceps</name>
    <dbReference type="NCBI Taxonomy" id="6207"/>
    <lineage>
        <taxon>Eukaryota</taxon>
        <taxon>Metazoa</taxon>
        <taxon>Spiralia</taxon>
        <taxon>Lophotrochozoa</taxon>
        <taxon>Platyhelminthes</taxon>
        <taxon>Cestoda</taxon>
        <taxon>Eucestoda</taxon>
        <taxon>Cyclophyllidea</taxon>
        <taxon>Taeniidae</taxon>
        <taxon>Taenia</taxon>
    </lineage>
</organism>
<protein>
    <submittedName>
        <fullName evidence="1">Uncharacterized protein</fullName>
    </submittedName>
</protein>
<dbReference type="Proteomes" id="UP001651158">
    <property type="component" value="Unassembled WGS sequence"/>
</dbReference>
<dbReference type="EMBL" id="JAKROA010000005">
    <property type="protein sequence ID" value="KAL5107077.1"/>
    <property type="molecule type" value="Genomic_DNA"/>
</dbReference>
<comment type="caution">
    <text evidence="1">The sequence shown here is derived from an EMBL/GenBank/DDBJ whole genome shotgun (WGS) entry which is preliminary data.</text>
</comment>
<reference evidence="1 2" key="1">
    <citation type="journal article" date="2022" name="Front. Cell. Infect. Microbiol.">
        <title>The Genomes of Two Strains of Taenia crassiceps the Animal Model for the Study of Human Cysticercosis.</title>
        <authorList>
            <person name="Bobes R.J."/>
            <person name="Estrada K."/>
            <person name="Rios-Valencia D.G."/>
            <person name="Calderon-Gallegos A."/>
            <person name="de la Torre P."/>
            <person name="Carrero J.C."/>
            <person name="Sanchez-Flores A."/>
            <person name="Laclette J.P."/>
        </authorList>
    </citation>
    <scope>NUCLEOTIDE SEQUENCE [LARGE SCALE GENOMIC DNA]</scope>
    <source>
        <strain evidence="1">WFUcys</strain>
    </source>
</reference>
<name>A0ABR4QBY6_9CEST</name>
<sequence length="178" mass="19711">MCHDGQDEVEEKGEVEGKGKGKGEFICACVLRSSGTGSWLYGWKGLRQQHECIHGGWEWVEEGPTWTAAPTDESGKAPAVCSHLLLFLNNAAHCLELRLSSSLSSFTALPSHHQSRSFHPSNNHHDVTVLRKDGWKASSYHHPSVALSSQWPGVLEVDVLDIARRRVTMRIAFTESIP</sequence>
<keyword evidence="2" id="KW-1185">Reference proteome</keyword>
<evidence type="ECO:0000313" key="1">
    <source>
        <dbReference type="EMBL" id="KAL5107077.1"/>
    </source>
</evidence>
<gene>
    <name evidence="1" type="ORF">TcWFU_008628</name>
</gene>
<evidence type="ECO:0000313" key="2">
    <source>
        <dbReference type="Proteomes" id="UP001651158"/>
    </source>
</evidence>